<name>A0A8S9XN81_APOLU</name>
<dbReference type="GO" id="GO:0004674">
    <property type="term" value="F:protein serine/threonine kinase activity"/>
    <property type="evidence" value="ECO:0007669"/>
    <property type="project" value="UniProtKB-KW"/>
</dbReference>
<dbReference type="PANTHER" id="PTHR44899:SF3">
    <property type="entry name" value="SERINE_THREONINE-PROTEIN KINASE NEK1"/>
    <property type="match status" value="1"/>
</dbReference>
<dbReference type="Proteomes" id="UP000466442">
    <property type="component" value="Linkage Group LG5"/>
</dbReference>
<proteinExistence type="predicted"/>
<evidence type="ECO:0000256" key="7">
    <source>
        <dbReference type="ARBA" id="ARBA00047899"/>
    </source>
</evidence>
<dbReference type="Gene3D" id="1.10.510.10">
    <property type="entry name" value="Transferase(Phosphotransferase) domain 1"/>
    <property type="match status" value="1"/>
</dbReference>
<keyword evidence="6" id="KW-0067">ATP-binding</keyword>
<evidence type="ECO:0000256" key="8">
    <source>
        <dbReference type="ARBA" id="ARBA00048679"/>
    </source>
</evidence>
<dbReference type="EC" id="2.7.11.1" evidence="1"/>
<dbReference type="GO" id="GO:0005524">
    <property type="term" value="F:ATP binding"/>
    <property type="evidence" value="ECO:0007669"/>
    <property type="project" value="UniProtKB-KW"/>
</dbReference>
<gene>
    <name evidence="10" type="ORF">GE061_013628</name>
</gene>
<dbReference type="InterPro" id="IPR011009">
    <property type="entry name" value="Kinase-like_dom_sf"/>
</dbReference>
<evidence type="ECO:0000256" key="3">
    <source>
        <dbReference type="ARBA" id="ARBA00022679"/>
    </source>
</evidence>
<keyword evidence="3" id="KW-0808">Transferase</keyword>
<comment type="catalytic activity">
    <reaction evidence="7">
        <text>L-threonyl-[protein] + ATP = O-phospho-L-threonyl-[protein] + ADP + H(+)</text>
        <dbReference type="Rhea" id="RHEA:46608"/>
        <dbReference type="Rhea" id="RHEA-COMP:11060"/>
        <dbReference type="Rhea" id="RHEA-COMP:11605"/>
        <dbReference type="ChEBI" id="CHEBI:15378"/>
        <dbReference type="ChEBI" id="CHEBI:30013"/>
        <dbReference type="ChEBI" id="CHEBI:30616"/>
        <dbReference type="ChEBI" id="CHEBI:61977"/>
        <dbReference type="ChEBI" id="CHEBI:456216"/>
        <dbReference type="EC" id="2.7.11.1"/>
    </reaction>
</comment>
<evidence type="ECO:0000256" key="4">
    <source>
        <dbReference type="ARBA" id="ARBA00022741"/>
    </source>
</evidence>
<dbReference type="EMBL" id="WIXP02000005">
    <property type="protein sequence ID" value="KAF6210522.1"/>
    <property type="molecule type" value="Genomic_DNA"/>
</dbReference>
<comment type="catalytic activity">
    <reaction evidence="8">
        <text>L-seryl-[protein] + ATP = O-phospho-L-seryl-[protein] + ADP + H(+)</text>
        <dbReference type="Rhea" id="RHEA:17989"/>
        <dbReference type="Rhea" id="RHEA-COMP:9863"/>
        <dbReference type="Rhea" id="RHEA-COMP:11604"/>
        <dbReference type="ChEBI" id="CHEBI:15378"/>
        <dbReference type="ChEBI" id="CHEBI:29999"/>
        <dbReference type="ChEBI" id="CHEBI:30616"/>
        <dbReference type="ChEBI" id="CHEBI:83421"/>
        <dbReference type="ChEBI" id="CHEBI:456216"/>
        <dbReference type="EC" id="2.7.11.1"/>
    </reaction>
</comment>
<dbReference type="AlphaFoldDB" id="A0A8S9XN81"/>
<evidence type="ECO:0000256" key="2">
    <source>
        <dbReference type="ARBA" id="ARBA00022527"/>
    </source>
</evidence>
<keyword evidence="11" id="KW-1185">Reference proteome</keyword>
<protein>
    <recommendedName>
        <fullName evidence="1">non-specific serine/threonine protein kinase</fullName>
        <ecNumber evidence="1">2.7.11.1</ecNumber>
    </recommendedName>
</protein>
<keyword evidence="4" id="KW-0547">Nucleotide-binding</keyword>
<sequence>MCSIVSLEAVQNRQSEDVSTPILCRCSEETDMWALGCLLHHLLSLRPLFKSPSIAALLVTILASPVPPLPPSYSAALESLIFSLLSREPWQRPRARVLLSHPLLSLHFQFLHLAHTAVQPPSI</sequence>
<dbReference type="PANTHER" id="PTHR44899">
    <property type="entry name" value="CAMK FAMILY PROTEIN KINASE"/>
    <property type="match status" value="1"/>
</dbReference>
<keyword evidence="5" id="KW-0418">Kinase</keyword>
<comment type="caution">
    <text evidence="10">The sequence shown here is derived from an EMBL/GenBank/DDBJ whole genome shotgun (WGS) entry which is preliminary data.</text>
</comment>
<evidence type="ECO:0000256" key="1">
    <source>
        <dbReference type="ARBA" id="ARBA00012513"/>
    </source>
</evidence>
<reference evidence="10" key="1">
    <citation type="journal article" date="2021" name="Mol. Ecol. Resour.">
        <title>Apolygus lucorum genome provides insights into omnivorousness and mesophyll feeding.</title>
        <authorList>
            <person name="Liu Y."/>
            <person name="Liu H."/>
            <person name="Wang H."/>
            <person name="Huang T."/>
            <person name="Liu B."/>
            <person name="Yang B."/>
            <person name="Yin L."/>
            <person name="Li B."/>
            <person name="Zhang Y."/>
            <person name="Zhang S."/>
            <person name="Jiang F."/>
            <person name="Zhang X."/>
            <person name="Ren Y."/>
            <person name="Wang B."/>
            <person name="Wang S."/>
            <person name="Lu Y."/>
            <person name="Wu K."/>
            <person name="Fan W."/>
            <person name="Wang G."/>
        </authorList>
    </citation>
    <scope>NUCLEOTIDE SEQUENCE</scope>
    <source>
        <strain evidence="10">12Hb</strain>
    </source>
</reference>
<dbReference type="PROSITE" id="PS50011">
    <property type="entry name" value="PROTEIN_KINASE_DOM"/>
    <property type="match status" value="1"/>
</dbReference>
<organism evidence="10 11">
    <name type="scientific">Apolygus lucorum</name>
    <name type="common">Small green plant bug</name>
    <name type="synonym">Lygocoris lucorum</name>
    <dbReference type="NCBI Taxonomy" id="248454"/>
    <lineage>
        <taxon>Eukaryota</taxon>
        <taxon>Metazoa</taxon>
        <taxon>Ecdysozoa</taxon>
        <taxon>Arthropoda</taxon>
        <taxon>Hexapoda</taxon>
        <taxon>Insecta</taxon>
        <taxon>Pterygota</taxon>
        <taxon>Neoptera</taxon>
        <taxon>Paraneoptera</taxon>
        <taxon>Hemiptera</taxon>
        <taxon>Heteroptera</taxon>
        <taxon>Panheteroptera</taxon>
        <taxon>Cimicomorpha</taxon>
        <taxon>Miridae</taxon>
        <taxon>Mirini</taxon>
        <taxon>Apolygus</taxon>
    </lineage>
</organism>
<evidence type="ECO:0000313" key="11">
    <source>
        <dbReference type="Proteomes" id="UP000466442"/>
    </source>
</evidence>
<keyword evidence="2" id="KW-0723">Serine/threonine-protein kinase</keyword>
<dbReference type="InterPro" id="IPR000719">
    <property type="entry name" value="Prot_kinase_dom"/>
</dbReference>
<dbReference type="InterPro" id="IPR051131">
    <property type="entry name" value="NEK_Ser/Thr_kinase_NIMA"/>
</dbReference>
<accession>A0A8S9XN81</accession>
<feature type="domain" description="Protein kinase" evidence="9">
    <location>
        <begin position="1"/>
        <end position="104"/>
    </location>
</feature>
<evidence type="ECO:0000256" key="6">
    <source>
        <dbReference type="ARBA" id="ARBA00022840"/>
    </source>
</evidence>
<evidence type="ECO:0000256" key="5">
    <source>
        <dbReference type="ARBA" id="ARBA00022777"/>
    </source>
</evidence>
<evidence type="ECO:0000259" key="9">
    <source>
        <dbReference type="PROSITE" id="PS50011"/>
    </source>
</evidence>
<dbReference type="SUPFAM" id="SSF56112">
    <property type="entry name" value="Protein kinase-like (PK-like)"/>
    <property type="match status" value="1"/>
</dbReference>
<dbReference type="Pfam" id="PF00069">
    <property type="entry name" value="Pkinase"/>
    <property type="match status" value="1"/>
</dbReference>
<evidence type="ECO:0000313" key="10">
    <source>
        <dbReference type="EMBL" id="KAF6210522.1"/>
    </source>
</evidence>